<dbReference type="Gene3D" id="1.10.510.10">
    <property type="entry name" value="Transferase(Phosphotransferase) domain 1"/>
    <property type="match status" value="1"/>
</dbReference>
<dbReference type="EMBL" id="GEEE01022332">
    <property type="protein sequence ID" value="JAP40893.1"/>
    <property type="molecule type" value="Transcribed_RNA"/>
</dbReference>
<evidence type="ECO:0000256" key="12">
    <source>
        <dbReference type="ARBA" id="ARBA00075375"/>
    </source>
</evidence>
<comment type="catalytic activity">
    <reaction evidence="10">
        <text>L-threonyl-[protein] + ATP = O-phospho-L-threonyl-[protein] + ADP + H(+)</text>
        <dbReference type="Rhea" id="RHEA:46608"/>
        <dbReference type="Rhea" id="RHEA-COMP:11060"/>
        <dbReference type="Rhea" id="RHEA-COMP:11605"/>
        <dbReference type="ChEBI" id="CHEBI:15378"/>
        <dbReference type="ChEBI" id="CHEBI:30013"/>
        <dbReference type="ChEBI" id="CHEBI:30616"/>
        <dbReference type="ChEBI" id="CHEBI:61977"/>
        <dbReference type="ChEBI" id="CHEBI:456216"/>
        <dbReference type="EC" id="2.7.11.1"/>
    </reaction>
</comment>
<dbReference type="GO" id="GO:0007224">
    <property type="term" value="P:smoothened signaling pathway"/>
    <property type="evidence" value="ECO:0007669"/>
    <property type="project" value="TreeGrafter"/>
</dbReference>
<evidence type="ECO:0000259" key="15">
    <source>
        <dbReference type="PROSITE" id="PS50011"/>
    </source>
</evidence>
<dbReference type="InterPro" id="IPR008271">
    <property type="entry name" value="Ser/Thr_kinase_AS"/>
</dbReference>
<proteinExistence type="predicted"/>
<dbReference type="SUPFAM" id="SSF48371">
    <property type="entry name" value="ARM repeat"/>
    <property type="match status" value="1"/>
</dbReference>
<reference evidence="16" key="1">
    <citation type="submission" date="2016-01" db="EMBL/GenBank/DDBJ databases">
        <title>Reference transcriptome for the parasite Schistocephalus solidus: insights into the molecular evolution of parasitism.</title>
        <authorList>
            <person name="Hebert F.O."/>
            <person name="Grambauer S."/>
            <person name="Barber I."/>
            <person name="Landry C.R."/>
            <person name="Aubin-Horth N."/>
        </authorList>
    </citation>
    <scope>NUCLEOTIDE SEQUENCE</scope>
</reference>
<evidence type="ECO:0000256" key="4">
    <source>
        <dbReference type="ARBA" id="ARBA00022527"/>
    </source>
</evidence>
<feature type="binding site" evidence="13">
    <location>
        <position position="30"/>
    </location>
    <ligand>
        <name>ATP</name>
        <dbReference type="ChEBI" id="CHEBI:30616"/>
    </ligand>
</feature>
<feature type="compositionally biased region" description="Polar residues" evidence="14">
    <location>
        <begin position="320"/>
        <end position="349"/>
    </location>
</feature>
<evidence type="ECO:0000256" key="3">
    <source>
        <dbReference type="ARBA" id="ARBA00022490"/>
    </source>
</evidence>
<dbReference type="InterPro" id="IPR016024">
    <property type="entry name" value="ARM-type_fold"/>
</dbReference>
<evidence type="ECO:0000256" key="11">
    <source>
        <dbReference type="ARBA" id="ARBA00048679"/>
    </source>
</evidence>
<dbReference type="CDD" id="cd14002">
    <property type="entry name" value="STKc_STK36"/>
    <property type="match status" value="1"/>
</dbReference>
<dbReference type="Pfam" id="PF00069">
    <property type="entry name" value="Pkinase"/>
    <property type="match status" value="1"/>
</dbReference>
<evidence type="ECO:0000256" key="9">
    <source>
        <dbReference type="ARBA" id="ARBA00023212"/>
    </source>
</evidence>
<feature type="domain" description="Protein kinase" evidence="15">
    <location>
        <begin position="1"/>
        <end position="251"/>
    </location>
</feature>
<keyword evidence="8 13" id="KW-0067">ATP-binding</keyword>
<keyword evidence="7 16" id="KW-0418">Kinase</keyword>
<dbReference type="FunFam" id="3.30.200.20:FF:000042">
    <property type="entry name" value="Aurora kinase A"/>
    <property type="match status" value="1"/>
</dbReference>
<comment type="subcellular location">
    <subcellularLocation>
        <location evidence="1">Cytoplasm</location>
        <location evidence="1">Cytoskeleton</location>
    </subcellularLocation>
</comment>
<dbReference type="Gene3D" id="1.25.10.10">
    <property type="entry name" value="Leucine-rich Repeat Variant"/>
    <property type="match status" value="1"/>
</dbReference>
<dbReference type="EC" id="2.7.11.1" evidence="2"/>
<accession>A0A0X3NN23</accession>
<keyword evidence="9" id="KW-0206">Cytoskeleton</keyword>
<dbReference type="InterPro" id="IPR017441">
    <property type="entry name" value="Protein_kinase_ATP_BS"/>
</dbReference>
<dbReference type="GO" id="GO:0004674">
    <property type="term" value="F:protein serine/threonine kinase activity"/>
    <property type="evidence" value="ECO:0007669"/>
    <property type="project" value="UniProtKB-KW"/>
</dbReference>
<keyword evidence="5" id="KW-0808">Transferase</keyword>
<dbReference type="GO" id="GO:0005737">
    <property type="term" value="C:cytoplasm"/>
    <property type="evidence" value="ECO:0007669"/>
    <property type="project" value="TreeGrafter"/>
</dbReference>
<sequence>YHVLECIGEGSFGRVYKGRKRYTGQIVALKFIPKQGKSEKALQNLKKEFEIMKSIHHPNIISMIDAFETQKEVVAVTDYAEGDLFQIIEDDGRLPEDVIRSISGQLVSALFYLHAHRILHRDMKPQNILLGHGGVVKLCDFGFARAVGSTTLVITSIKGTPLYMSPEIVEERPYDHTADLWALGCILYELFAGTPPFYTNSIFKLVRMIIHDKVRWPEGMSAHFKSFLSGLLQKDPRQRLQWPELLEHPFVVDLIEVSPATMRLNSPFTRPLTASQNLEKERQKQQLRRPNSCRLLRAASKDQTEVVAPPAKRQEKPSRMLNSCYQQPVSSDASPTEEQTKPQPHTILSQKPDPDRHLSNNFQPGIEIVTDGAVPTPRDNRISIDYDRERLVSDPHSPLVGPNKPPLFSSPEKAAKQIKRGGIVPSEVMLDWLSTISRVDMAAWERLTLLTESSSPPSEADQALLCQFLTAESVDQVTGLVGLAFLVDCKLSTSLAGWLANAQWWAMLLAHEVSLECCLDPVSSALATQQLSLLLRLLTNIITLKCDVTILSNFYERTSTPDFLINLLREVLARDAIKTEPWYLKMLLEIVVAINAYFASEVAHSEAPPQKAISSYMAMGVQFLQTVPGLLCQSHDAGFTLGEQTLLCLNYFLERLRKWPSKIFSQFLSSVIADCAGSVDVLLQTPSLGQVSKPLYPQLANCTFPNLLTSEPERAADINQHILNIIALLTSPVQTDPYCLASFSKDCDLPRNREHPLASYIGSRFCDIQMKPYLQTFVCDIRETRFCIVAAKILYECVQASPSLAVLLASDDSAYIHNLVDILEFLFQEPQAEHAHLIELAVVSLSCIVMMLQSIPNAMSLRIKKLSALFVRSQLPSHAAAMGLLLSLIARYQPLIPVVEAPDLARVLCLVLSSPLAQNREARKRLLTEGSVVHTRPRSETPRGGQQMSSRPVSGQILLSLSTSTSLEHNNNNSASASSNDATILFGLPMTVWPCETGWLDGLFILVNSCSVHQQLFASLLQMLLEGQIWSRLWRTISQVLDIQSHSSSEEKEPFFDWCMLSPKGLLPALELALQLAYKKPSLFSQSLREEPSELLACLGYLVSMYSPQINFVQFAAISASAAMLFSVPFVESSASNDLLPILSTYAKIEVLESLRDLACSLIFSTEAKAAGLSDERTSLVARLVFDIGAHCASNLTAPSDQPFLINLNWGSGVPCTVERRLRNTYQEALLRHALQLLGVHEFTQTSISKVTLNQDTVRLIQFCLSSTDPSLRLSICAFLTHILLRFVDSSNRRLSSPASKSVPSNLQLSALLRLLCTELVCQLLQPSPDETQTTGLYKVGKLAFLPLLLDTSDTVVSIFSSALLFLLLGSLDILVHTNAQAGSPTPESPKSSKSTEKPPDAVLFAVHSLTSFLSENLDHVVQALVHHSNPAIRYYTVSTLTGLAYLLTPINTDLLCTTPVLMSVLSNDSVPYVRRAAAGFLQSVILRAKENHCQLNSQNVLSNLLEAGCSDPSPEVQEAALAALRNILDNDKRLKKEFLTDKVIQRLTSQRNQVYQLVHPQTLLRRFLGNSARAGRTPPVSPSATAAGPGSAYNTVLQHLYALCGS</sequence>
<dbReference type="SUPFAM" id="SSF56112">
    <property type="entry name" value="Protein kinase-like (PK-like)"/>
    <property type="match status" value="1"/>
</dbReference>
<keyword evidence="3" id="KW-0963">Cytoplasm</keyword>
<dbReference type="GO" id="GO:0005856">
    <property type="term" value="C:cytoskeleton"/>
    <property type="evidence" value="ECO:0007669"/>
    <property type="project" value="UniProtKB-SubCell"/>
</dbReference>
<evidence type="ECO:0000256" key="14">
    <source>
        <dbReference type="SAM" id="MobiDB-lite"/>
    </source>
</evidence>
<feature type="non-terminal residue" evidence="16">
    <location>
        <position position="1"/>
    </location>
</feature>
<keyword evidence="6 13" id="KW-0547">Nucleotide-binding</keyword>
<comment type="catalytic activity">
    <reaction evidence="11">
        <text>L-seryl-[protein] + ATP = O-phospho-L-seryl-[protein] + ADP + H(+)</text>
        <dbReference type="Rhea" id="RHEA:17989"/>
        <dbReference type="Rhea" id="RHEA-COMP:9863"/>
        <dbReference type="Rhea" id="RHEA-COMP:11604"/>
        <dbReference type="ChEBI" id="CHEBI:15378"/>
        <dbReference type="ChEBI" id="CHEBI:29999"/>
        <dbReference type="ChEBI" id="CHEBI:30616"/>
        <dbReference type="ChEBI" id="CHEBI:83421"/>
        <dbReference type="ChEBI" id="CHEBI:456216"/>
        <dbReference type="EC" id="2.7.11.1"/>
    </reaction>
</comment>
<dbReference type="InterPro" id="IPR011009">
    <property type="entry name" value="Kinase-like_dom_sf"/>
</dbReference>
<dbReference type="InterPro" id="IPR011989">
    <property type="entry name" value="ARM-like"/>
</dbReference>
<dbReference type="SMART" id="SM00220">
    <property type="entry name" value="S_TKc"/>
    <property type="match status" value="1"/>
</dbReference>
<dbReference type="FunFam" id="1.10.510.10:FF:000292">
    <property type="entry name" value="Serine/threonine-protein kinase 36"/>
    <property type="match status" value="1"/>
</dbReference>
<dbReference type="PANTHER" id="PTHR22983:SF6">
    <property type="entry name" value="SERINE_THREONINE-PROTEIN KINASE 36"/>
    <property type="match status" value="1"/>
</dbReference>
<dbReference type="PROSITE" id="PS50011">
    <property type="entry name" value="PROTEIN_KINASE_DOM"/>
    <property type="match status" value="1"/>
</dbReference>
<evidence type="ECO:0000256" key="6">
    <source>
        <dbReference type="ARBA" id="ARBA00022741"/>
    </source>
</evidence>
<dbReference type="PANTHER" id="PTHR22983">
    <property type="entry name" value="PROTEIN KINASE RELATED"/>
    <property type="match status" value="1"/>
</dbReference>
<dbReference type="GO" id="GO:0005524">
    <property type="term" value="F:ATP binding"/>
    <property type="evidence" value="ECO:0007669"/>
    <property type="project" value="UniProtKB-UniRule"/>
</dbReference>
<dbReference type="InterPro" id="IPR000719">
    <property type="entry name" value="Prot_kinase_dom"/>
</dbReference>
<evidence type="ECO:0000256" key="13">
    <source>
        <dbReference type="PROSITE-ProRule" id="PRU10141"/>
    </source>
</evidence>
<feature type="region of interest" description="Disordered" evidence="14">
    <location>
        <begin position="273"/>
        <end position="359"/>
    </location>
</feature>
<gene>
    <name evidence="16" type="primary">STK36</name>
    <name evidence="16" type="ORF">TR144026</name>
</gene>
<dbReference type="PROSITE" id="PS00108">
    <property type="entry name" value="PROTEIN_KINASE_ST"/>
    <property type="match status" value="1"/>
</dbReference>
<protein>
    <recommendedName>
        <fullName evidence="2">non-specific serine/threonine protein kinase</fullName>
        <ecNumber evidence="2">2.7.11.1</ecNumber>
    </recommendedName>
    <alternativeName>
        <fullName evidence="12">Fused homolog</fullName>
    </alternativeName>
</protein>
<organism evidence="16">
    <name type="scientific">Schistocephalus solidus</name>
    <name type="common">Tapeworm</name>
    <dbReference type="NCBI Taxonomy" id="70667"/>
    <lineage>
        <taxon>Eukaryota</taxon>
        <taxon>Metazoa</taxon>
        <taxon>Spiralia</taxon>
        <taxon>Lophotrochozoa</taxon>
        <taxon>Platyhelminthes</taxon>
        <taxon>Cestoda</taxon>
        <taxon>Eucestoda</taxon>
        <taxon>Diphyllobothriidea</taxon>
        <taxon>Diphyllobothriidae</taxon>
        <taxon>Schistocephalus</taxon>
    </lineage>
</organism>
<evidence type="ECO:0000256" key="1">
    <source>
        <dbReference type="ARBA" id="ARBA00004245"/>
    </source>
</evidence>
<evidence type="ECO:0000256" key="5">
    <source>
        <dbReference type="ARBA" id="ARBA00022679"/>
    </source>
</evidence>
<keyword evidence="4" id="KW-0723">Serine/threonine-protein kinase</keyword>
<evidence type="ECO:0000256" key="8">
    <source>
        <dbReference type="ARBA" id="ARBA00022840"/>
    </source>
</evidence>
<evidence type="ECO:0000256" key="10">
    <source>
        <dbReference type="ARBA" id="ARBA00047899"/>
    </source>
</evidence>
<feature type="region of interest" description="Disordered" evidence="14">
    <location>
        <begin position="928"/>
        <end position="951"/>
    </location>
</feature>
<name>A0A0X3NN23_SCHSO</name>
<evidence type="ECO:0000256" key="2">
    <source>
        <dbReference type="ARBA" id="ARBA00012513"/>
    </source>
</evidence>
<evidence type="ECO:0000256" key="7">
    <source>
        <dbReference type="ARBA" id="ARBA00022777"/>
    </source>
</evidence>
<evidence type="ECO:0000313" key="16">
    <source>
        <dbReference type="EMBL" id="JAP40893.1"/>
    </source>
</evidence>
<dbReference type="PROSITE" id="PS00107">
    <property type="entry name" value="PROTEIN_KINASE_ATP"/>
    <property type="match status" value="1"/>
</dbReference>